<comment type="caution">
    <text evidence="2">The sequence shown here is derived from an EMBL/GenBank/DDBJ whole genome shotgun (WGS) entry which is preliminary data.</text>
</comment>
<evidence type="ECO:0000256" key="1">
    <source>
        <dbReference type="SAM" id="SignalP"/>
    </source>
</evidence>
<protein>
    <submittedName>
        <fullName evidence="2">Uncharacterized protein</fullName>
    </submittedName>
</protein>
<dbReference type="SUPFAM" id="SSF141562">
    <property type="entry name" value="At5g01610-like"/>
    <property type="match status" value="1"/>
</dbReference>
<dbReference type="FunFam" id="2.30.240.10:FF:000002">
    <property type="entry name" value="Uncharacterized protein At3g07460"/>
    <property type="match status" value="1"/>
</dbReference>
<name>A0AAD3TJD4_NEPGR</name>
<feature type="signal peptide" evidence="1">
    <location>
        <begin position="1"/>
        <end position="26"/>
    </location>
</feature>
<sequence>MLTPFSGVLYLSIVSMWAFQMSNSWALSSDSMSIYDVLSSHGLPVGLLPKGVKNYTLDDSGRFDAYLDQACNAKFESELYYDRKLSGWLSYGQIGNLSGISAQELFLWFPVMGIRVDVPSSGLIHFDVGVVHKQFSLSMFETPPNCTASDHPPNFEDVGLIRKSDGYLPYRSDEGDCARTETLCSS</sequence>
<dbReference type="InterPro" id="IPR036758">
    <property type="entry name" value="At5g01610-like"/>
</dbReference>
<gene>
    <name evidence="2" type="ORF">Nepgr_032823</name>
</gene>
<dbReference type="EMBL" id="BSYO01000039">
    <property type="protein sequence ID" value="GMH30980.1"/>
    <property type="molecule type" value="Genomic_DNA"/>
</dbReference>
<dbReference type="PANTHER" id="PTHR31676">
    <property type="entry name" value="T31J12.3 PROTEIN-RELATED"/>
    <property type="match status" value="1"/>
</dbReference>
<accession>A0AAD3TJD4</accession>
<dbReference type="Proteomes" id="UP001279734">
    <property type="component" value="Unassembled WGS sequence"/>
</dbReference>
<keyword evidence="1" id="KW-0732">Signal</keyword>
<reference evidence="2" key="1">
    <citation type="submission" date="2023-05" db="EMBL/GenBank/DDBJ databases">
        <title>Nepenthes gracilis genome sequencing.</title>
        <authorList>
            <person name="Fukushima K."/>
        </authorList>
    </citation>
    <scope>NUCLEOTIDE SEQUENCE</scope>
    <source>
        <strain evidence="2">SING2019-196</strain>
    </source>
</reference>
<dbReference type="Gene3D" id="2.30.240.10">
    <property type="entry name" value="At5g01610-like"/>
    <property type="match status" value="1"/>
</dbReference>
<evidence type="ECO:0000313" key="3">
    <source>
        <dbReference type="Proteomes" id="UP001279734"/>
    </source>
</evidence>
<dbReference type="PANTHER" id="PTHR31676:SF110">
    <property type="entry name" value="TRANSMEMBRANE PROTEIN"/>
    <property type="match status" value="1"/>
</dbReference>
<feature type="chain" id="PRO_5042035382" evidence="1">
    <location>
        <begin position="27"/>
        <end position="186"/>
    </location>
</feature>
<evidence type="ECO:0000313" key="2">
    <source>
        <dbReference type="EMBL" id="GMH30980.1"/>
    </source>
</evidence>
<organism evidence="2 3">
    <name type="scientific">Nepenthes gracilis</name>
    <name type="common">Slender pitcher plant</name>
    <dbReference type="NCBI Taxonomy" id="150966"/>
    <lineage>
        <taxon>Eukaryota</taxon>
        <taxon>Viridiplantae</taxon>
        <taxon>Streptophyta</taxon>
        <taxon>Embryophyta</taxon>
        <taxon>Tracheophyta</taxon>
        <taxon>Spermatophyta</taxon>
        <taxon>Magnoliopsida</taxon>
        <taxon>eudicotyledons</taxon>
        <taxon>Gunneridae</taxon>
        <taxon>Pentapetalae</taxon>
        <taxon>Caryophyllales</taxon>
        <taxon>Nepenthaceae</taxon>
        <taxon>Nepenthes</taxon>
    </lineage>
</organism>
<dbReference type="Pfam" id="PF04398">
    <property type="entry name" value="DUF538"/>
    <property type="match status" value="1"/>
</dbReference>
<proteinExistence type="predicted"/>
<dbReference type="InterPro" id="IPR007493">
    <property type="entry name" value="DUF538"/>
</dbReference>
<dbReference type="AlphaFoldDB" id="A0AAD3TJD4"/>
<keyword evidence="3" id="KW-1185">Reference proteome</keyword>